<dbReference type="SUPFAM" id="SSF49354">
    <property type="entry name" value="PapD-like"/>
    <property type="match status" value="1"/>
</dbReference>
<dbReference type="GO" id="GO:0061817">
    <property type="term" value="P:endoplasmic reticulum-plasma membrane tethering"/>
    <property type="evidence" value="ECO:0000318"/>
    <property type="project" value="GO_Central"/>
</dbReference>
<keyword evidence="4 7" id="KW-1133">Transmembrane helix</keyword>
<keyword evidence="5 7" id="KW-0472">Membrane</keyword>
<dbReference type="GO" id="GO:0005886">
    <property type="term" value="C:plasma membrane"/>
    <property type="evidence" value="ECO:0000318"/>
    <property type="project" value="GO_Central"/>
</dbReference>
<evidence type="ECO:0000313" key="9">
    <source>
        <dbReference type="EMBL" id="EFX89351.1"/>
    </source>
</evidence>
<organism evidence="9 10">
    <name type="scientific">Daphnia pulex</name>
    <name type="common">Water flea</name>
    <dbReference type="NCBI Taxonomy" id="6669"/>
    <lineage>
        <taxon>Eukaryota</taxon>
        <taxon>Metazoa</taxon>
        <taxon>Ecdysozoa</taxon>
        <taxon>Arthropoda</taxon>
        <taxon>Crustacea</taxon>
        <taxon>Branchiopoda</taxon>
        <taxon>Diplostraca</taxon>
        <taxon>Cladocera</taxon>
        <taxon>Anomopoda</taxon>
        <taxon>Daphniidae</taxon>
        <taxon>Daphnia</taxon>
    </lineage>
</organism>
<evidence type="ECO:0000256" key="6">
    <source>
        <dbReference type="SAM" id="Coils"/>
    </source>
</evidence>
<protein>
    <recommendedName>
        <fullName evidence="8">MSP domain-containing protein</fullName>
    </recommendedName>
</protein>
<dbReference type="InParanoid" id="E9FTF5"/>
<dbReference type="PhylomeDB" id="E9FTF5"/>
<dbReference type="PANTHER" id="PTHR10809:SF6">
    <property type="entry name" value="AT11025P-RELATED"/>
    <property type="match status" value="1"/>
</dbReference>
<dbReference type="EMBL" id="GL732524">
    <property type="protein sequence ID" value="EFX89351.1"/>
    <property type="molecule type" value="Genomic_DNA"/>
</dbReference>
<evidence type="ECO:0000256" key="4">
    <source>
        <dbReference type="ARBA" id="ARBA00022989"/>
    </source>
</evidence>
<feature type="coiled-coil region" evidence="6">
    <location>
        <begin position="170"/>
        <end position="211"/>
    </location>
</feature>
<dbReference type="InterPro" id="IPR016763">
    <property type="entry name" value="VAP"/>
</dbReference>
<gene>
    <name evidence="9" type="ORF">DAPPUDRAFT_220504</name>
</gene>
<keyword evidence="6" id="KW-0175">Coiled coil</keyword>
<keyword evidence="3 7" id="KW-0812">Transmembrane</keyword>
<dbReference type="GO" id="GO:0090158">
    <property type="term" value="P:endoplasmic reticulum membrane organization"/>
    <property type="evidence" value="ECO:0000318"/>
    <property type="project" value="GO_Central"/>
</dbReference>
<dbReference type="OrthoDB" id="264603at2759"/>
<feature type="domain" description="MSP" evidence="8">
    <location>
        <begin position="7"/>
        <end position="124"/>
    </location>
</feature>
<dbReference type="AlphaFoldDB" id="E9FTF5"/>
<evidence type="ECO:0000256" key="1">
    <source>
        <dbReference type="ARBA" id="ARBA00004211"/>
    </source>
</evidence>
<evidence type="ECO:0000256" key="7">
    <source>
        <dbReference type="SAM" id="Phobius"/>
    </source>
</evidence>
<dbReference type="eggNOG" id="KOG0439">
    <property type="taxonomic scope" value="Eukaryota"/>
</dbReference>
<dbReference type="PIRSF" id="PIRSF019693">
    <property type="entry name" value="VAMP-associated"/>
    <property type="match status" value="1"/>
</dbReference>
<dbReference type="HOGENOM" id="CLU_032848_0_0_1"/>
<dbReference type="InterPro" id="IPR013783">
    <property type="entry name" value="Ig-like_fold"/>
</dbReference>
<sequence>MSKAEAILKIEPENELRFRGPFKEPVSVVMKLSNNVEKKVCFKVKTTAPKRYCVKPTTGVIGAKETVTILVTLQPFDPNDPNEKGKHKFQVLSVLAPEAEFNIETLWKESNLEINDWKLKCVLEIPDEGSAAAAPATTVTTLTSSVVAPVTSAPPAAPSIKMDEKPSKDVSIQKERVSSLELELRKASDEIAQLREELSAMSNENMQLKEEGLRLRRSNVSGTDSAGFKPEMPPPILHQSDSVATLSSPNILYIVAALLLGIIIAKLFF</sequence>
<accession>E9FTF5</accession>
<dbReference type="GO" id="GO:0043495">
    <property type="term" value="F:protein-membrane adaptor activity"/>
    <property type="evidence" value="ECO:0000318"/>
    <property type="project" value="GO_Central"/>
</dbReference>
<dbReference type="Pfam" id="PF00635">
    <property type="entry name" value="Motile_Sperm"/>
    <property type="match status" value="1"/>
</dbReference>
<evidence type="ECO:0000256" key="2">
    <source>
        <dbReference type="ARBA" id="ARBA00008932"/>
    </source>
</evidence>
<name>E9FTF5_DAPPU</name>
<proteinExistence type="inferred from homology"/>
<dbReference type="PROSITE" id="PS50202">
    <property type="entry name" value="MSP"/>
    <property type="match status" value="1"/>
</dbReference>
<evidence type="ECO:0000313" key="10">
    <source>
        <dbReference type="Proteomes" id="UP000000305"/>
    </source>
</evidence>
<dbReference type="InterPro" id="IPR000535">
    <property type="entry name" value="MSP_dom"/>
</dbReference>
<keyword evidence="10" id="KW-1185">Reference proteome</keyword>
<dbReference type="KEGG" id="dpx:DAPPUDRAFT_220504"/>
<comment type="similarity">
    <text evidence="2">Belongs to the VAMP-associated protein (VAP) (TC 9.B.17) family.</text>
</comment>
<evidence type="ECO:0000259" key="8">
    <source>
        <dbReference type="PROSITE" id="PS50202"/>
    </source>
</evidence>
<dbReference type="Proteomes" id="UP000000305">
    <property type="component" value="Unassembled WGS sequence"/>
</dbReference>
<dbReference type="GO" id="GO:0005789">
    <property type="term" value="C:endoplasmic reticulum membrane"/>
    <property type="evidence" value="ECO:0000318"/>
    <property type="project" value="GO_Central"/>
</dbReference>
<dbReference type="STRING" id="6669.E9FTF5"/>
<dbReference type="OMA" id="QKIDMME"/>
<evidence type="ECO:0000256" key="3">
    <source>
        <dbReference type="ARBA" id="ARBA00022692"/>
    </source>
</evidence>
<comment type="subcellular location">
    <subcellularLocation>
        <location evidence="1">Membrane</location>
        <topology evidence="1">Single-pass type IV membrane protein</topology>
    </subcellularLocation>
</comment>
<reference evidence="9 10" key="1">
    <citation type="journal article" date="2011" name="Science">
        <title>The ecoresponsive genome of Daphnia pulex.</title>
        <authorList>
            <person name="Colbourne J.K."/>
            <person name="Pfrender M.E."/>
            <person name="Gilbert D."/>
            <person name="Thomas W.K."/>
            <person name="Tucker A."/>
            <person name="Oakley T.H."/>
            <person name="Tokishita S."/>
            <person name="Aerts A."/>
            <person name="Arnold G.J."/>
            <person name="Basu M.K."/>
            <person name="Bauer D.J."/>
            <person name="Caceres C.E."/>
            <person name="Carmel L."/>
            <person name="Casola C."/>
            <person name="Choi J.H."/>
            <person name="Detter J.C."/>
            <person name="Dong Q."/>
            <person name="Dusheyko S."/>
            <person name="Eads B.D."/>
            <person name="Frohlich T."/>
            <person name="Geiler-Samerotte K.A."/>
            <person name="Gerlach D."/>
            <person name="Hatcher P."/>
            <person name="Jogdeo S."/>
            <person name="Krijgsveld J."/>
            <person name="Kriventseva E.V."/>
            <person name="Kultz D."/>
            <person name="Laforsch C."/>
            <person name="Lindquist E."/>
            <person name="Lopez J."/>
            <person name="Manak J.R."/>
            <person name="Muller J."/>
            <person name="Pangilinan J."/>
            <person name="Patwardhan R.P."/>
            <person name="Pitluck S."/>
            <person name="Pritham E.J."/>
            <person name="Rechtsteiner A."/>
            <person name="Rho M."/>
            <person name="Rogozin I.B."/>
            <person name="Sakarya O."/>
            <person name="Salamov A."/>
            <person name="Schaack S."/>
            <person name="Shapiro H."/>
            <person name="Shiga Y."/>
            <person name="Skalitzky C."/>
            <person name="Smith Z."/>
            <person name="Souvorov A."/>
            <person name="Sung W."/>
            <person name="Tang Z."/>
            <person name="Tsuchiya D."/>
            <person name="Tu H."/>
            <person name="Vos H."/>
            <person name="Wang M."/>
            <person name="Wolf Y.I."/>
            <person name="Yamagata H."/>
            <person name="Yamada T."/>
            <person name="Ye Y."/>
            <person name="Shaw J.R."/>
            <person name="Andrews J."/>
            <person name="Crease T.J."/>
            <person name="Tang H."/>
            <person name="Lucas S.M."/>
            <person name="Robertson H.M."/>
            <person name="Bork P."/>
            <person name="Koonin E.V."/>
            <person name="Zdobnov E.M."/>
            <person name="Grigoriev I.V."/>
            <person name="Lynch M."/>
            <person name="Boore J.L."/>
        </authorList>
    </citation>
    <scope>NUCLEOTIDE SEQUENCE [LARGE SCALE GENOMIC DNA]</scope>
</reference>
<dbReference type="CDD" id="cd14686">
    <property type="entry name" value="bZIP"/>
    <property type="match status" value="1"/>
</dbReference>
<evidence type="ECO:0000256" key="5">
    <source>
        <dbReference type="ARBA" id="ARBA00023136"/>
    </source>
</evidence>
<dbReference type="InterPro" id="IPR008962">
    <property type="entry name" value="PapD-like_sf"/>
</dbReference>
<dbReference type="PANTHER" id="PTHR10809">
    <property type="entry name" value="VESICLE-ASSOCIATED MEMBRANE PROTEIN-ASSOCIATED PROTEIN"/>
    <property type="match status" value="1"/>
</dbReference>
<dbReference type="Gene3D" id="2.60.40.10">
    <property type="entry name" value="Immunoglobulins"/>
    <property type="match status" value="1"/>
</dbReference>
<feature type="transmembrane region" description="Helical" evidence="7">
    <location>
        <begin position="251"/>
        <end position="268"/>
    </location>
</feature>